<dbReference type="EMBL" id="GEHC01000860">
    <property type="protein sequence ID" value="JAV46785.1"/>
    <property type="molecule type" value="Transcribed_RNA"/>
</dbReference>
<sequence>MSLCQVTLCQTTLCQMTLCQMTQTHDPVWTILSRSASPWSKSMNSKSLSTWYSLITKKLSTILTVSITETCAWEALRRKGLPEKIFGLIEAQYRAFSCRVLYNGVLSDPIRVVAGVRQECILSSLLFLIVIDEILVGAIDCEPK</sequence>
<keyword evidence="1" id="KW-0808">Transferase</keyword>
<keyword evidence="1" id="KW-0695">RNA-directed DNA polymerase</keyword>
<dbReference type="VEuPathDB" id="VectorBase:AALF025118"/>
<dbReference type="GO" id="GO:0003964">
    <property type="term" value="F:RNA-directed DNA polymerase activity"/>
    <property type="evidence" value="ECO:0007669"/>
    <property type="project" value="UniProtKB-KW"/>
</dbReference>
<evidence type="ECO:0000313" key="1">
    <source>
        <dbReference type="EMBL" id="JAV46785.1"/>
    </source>
</evidence>
<keyword evidence="1" id="KW-0378">Hydrolase</keyword>
<dbReference type="GO" id="GO:0004519">
    <property type="term" value="F:endonuclease activity"/>
    <property type="evidence" value="ECO:0007669"/>
    <property type="project" value="UniProtKB-KW"/>
</dbReference>
<protein>
    <submittedName>
        <fullName evidence="1">Putative endonuclease-reverse transcriptase</fullName>
    </submittedName>
</protein>
<dbReference type="AlphaFoldDB" id="A0A1W7R6T8"/>
<reference evidence="1" key="1">
    <citation type="submission" date="2016-03" db="EMBL/GenBank/DDBJ databases">
        <title>RNAseq analyses of the sensorial organs of adult female Aedes albopictus.</title>
        <authorList>
            <person name="Fabrizio L."/>
            <person name="Ribeiro J.M."/>
            <person name="Arca B."/>
        </authorList>
    </citation>
    <scope>NUCLEOTIDE SEQUENCE</scope>
</reference>
<keyword evidence="1" id="KW-0255">Endonuclease</keyword>
<proteinExistence type="predicted"/>
<keyword evidence="1" id="KW-0548">Nucleotidyltransferase</keyword>
<accession>A0A1W7R6T8</accession>
<name>A0A1W7R6T8_AEDAL</name>
<keyword evidence="1" id="KW-0540">Nuclease</keyword>
<organism evidence="1">
    <name type="scientific">Aedes albopictus</name>
    <name type="common">Asian tiger mosquito</name>
    <name type="synonym">Stegomyia albopicta</name>
    <dbReference type="NCBI Taxonomy" id="7160"/>
    <lineage>
        <taxon>Eukaryota</taxon>
        <taxon>Metazoa</taxon>
        <taxon>Ecdysozoa</taxon>
        <taxon>Arthropoda</taxon>
        <taxon>Hexapoda</taxon>
        <taxon>Insecta</taxon>
        <taxon>Pterygota</taxon>
        <taxon>Neoptera</taxon>
        <taxon>Endopterygota</taxon>
        <taxon>Diptera</taxon>
        <taxon>Nematocera</taxon>
        <taxon>Culicoidea</taxon>
        <taxon>Culicidae</taxon>
        <taxon>Culicinae</taxon>
        <taxon>Aedini</taxon>
        <taxon>Aedes</taxon>
        <taxon>Stegomyia</taxon>
    </lineage>
</organism>